<feature type="transmembrane region" description="Helical" evidence="1">
    <location>
        <begin position="20"/>
        <end position="45"/>
    </location>
</feature>
<keyword evidence="1" id="KW-0472">Membrane</keyword>
<dbReference type="Proteomes" id="UP000570851">
    <property type="component" value="Unassembled WGS sequence"/>
</dbReference>
<dbReference type="RefSeq" id="WP_041456516.1">
    <property type="nucleotide sequence ID" value="NZ_JACKZP010000012.1"/>
</dbReference>
<dbReference type="GeneID" id="58722530"/>
<keyword evidence="1" id="KW-1133">Transmembrane helix</keyword>
<proteinExistence type="predicted"/>
<protein>
    <submittedName>
        <fullName evidence="2">Uncharacterized protein</fullName>
    </submittedName>
</protein>
<comment type="caution">
    <text evidence="2">The sequence shown here is derived from an EMBL/GenBank/DDBJ whole genome shotgun (WGS) entry which is preliminary data.</text>
</comment>
<sequence length="87" mass="10478">MRDHLHNEKGKFYWKILLKLMIYGTCSTVLFTASIVIVKSLFFYFNSITKSSYPTSVPWIDSQYECEYTGRTWNENQCWDKEQSPWF</sequence>
<organism evidence="2 3">
    <name type="scientific">Trichormus variabilis N2B</name>
    <dbReference type="NCBI Taxonomy" id="2681315"/>
    <lineage>
        <taxon>Bacteria</taxon>
        <taxon>Bacillati</taxon>
        <taxon>Cyanobacteriota</taxon>
        <taxon>Cyanophyceae</taxon>
        <taxon>Nostocales</taxon>
        <taxon>Nostocaceae</taxon>
        <taxon>Trichormus</taxon>
    </lineage>
</organism>
<name>A0ABR6S4G5_ANAVA</name>
<keyword evidence="1" id="KW-0812">Transmembrane</keyword>
<dbReference type="EMBL" id="JACKZP010000012">
    <property type="protein sequence ID" value="MBC1301292.1"/>
    <property type="molecule type" value="Genomic_DNA"/>
</dbReference>
<reference evidence="2 3" key="1">
    <citation type="submission" date="2019-11" db="EMBL/GenBank/DDBJ databases">
        <title>Comparison of genomes from free-living endosymbiotic cyanobacteria isolated from Azolla.</title>
        <authorList>
            <person name="Thiel T."/>
            <person name="Pratte B."/>
        </authorList>
    </citation>
    <scope>NUCLEOTIDE SEQUENCE [LARGE SCALE GENOMIC DNA]</scope>
    <source>
        <strain evidence="2 3">N2B</strain>
    </source>
</reference>
<evidence type="ECO:0000313" key="3">
    <source>
        <dbReference type="Proteomes" id="UP000570851"/>
    </source>
</evidence>
<evidence type="ECO:0000256" key="1">
    <source>
        <dbReference type="SAM" id="Phobius"/>
    </source>
</evidence>
<keyword evidence="3" id="KW-1185">Reference proteome</keyword>
<evidence type="ECO:0000313" key="2">
    <source>
        <dbReference type="EMBL" id="MBC1301292.1"/>
    </source>
</evidence>
<gene>
    <name evidence="2" type="ORF">GNE12_05115</name>
</gene>
<accession>A0ABR6S4G5</accession>